<feature type="compositionally biased region" description="Polar residues" evidence="1">
    <location>
        <begin position="696"/>
        <end position="710"/>
    </location>
</feature>
<reference evidence="2" key="1">
    <citation type="journal article" date="2021" name="Mol. Ecol. Resour.">
        <title>Apolygus lucorum genome provides insights into omnivorousness and mesophyll feeding.</title>
        <authorList>
            <person name="Liu Y."/>
            <person name="Liu H."/>
            <person name="Wang H."/>
            <person name="Huang T."/>
            <person name="Liu B."/>
            <person name="Yang B."/>
            <person name="Yin L."/>
            <person name="Li B."/>
            <person name="Zhang Y."/>
            <person name="Zhang S."/>
            <person name="Jiang F."/>
            <person name="Zhang X."/>
            <person name="Ren Y."/>
            <person name="Wang B."/>
            <person name="Wang S."/>
            <person name="Lu Y."/>
            <person name="Wu K."/>
            <person name="Fan W."/>
            <person name="Wang G."/>
        </authorList>
    </citation>
    <scope>NUCLEOTIDE SEQUENCE</scope>
    <source>
        <strain evidence="2">12Hb</strain>
    </source>
</reference>
<feature type="region of interest" description="Disordered" evidence="1">
    <location>
        <begin position="66"/>
        <end position="764"/>
    </location>
</feature>
<feature type="region of interest" description="Disordered" evidence="1">
    <location>
        <begin position="959"/>
        <end position="1294"/>
    </location>
</feature>
<evidence type="ECO:0000313" key="2">
    <source>
        <dbReference type="EMBL" id="KAF6209111.1"/>
    </source>
</evidence>
<proteinExistence type="predicted"/>
<feature type="compositionally biased region" description="Basic residues" evidence="1">
    <location>
        <begin position="1277"/>
        <end position="1286"/>
    </location>
</feature>
<feature type="compositionally biased region" description="Basic and acidic residues" evidence="1">
    <location>
        <begin position="1242"/>
        <end position="1251"/>
    </location>
</feature>
<feature type="compositionally biased region" description="Polar residues" evidence="1">
    <location>
        <begin position="741"/>
        <end position="752"/>
    </location>
</feature>
<dbReference type="GO" id="GO:0006360">
    <property type="term" value="P:transcription by RNA polymerase I"/>
    <property type="evidence" value="ECO:0007669"/>
    <property type="project" value="InterPro"/>
</dbReference>
<feature type="compositionally biased region" description="Polar residues" evidence="1">
    <location>
        <begin position="979"/>
        <end position="989"/>
    </location>
</feature>
<feature type="compositionally biased region" description="Polar residues" evidence="1">
    <location>
        <begin position="632"/>
        <end position="647"/>
    </location>
</feature>
<evidence type="ECO:0000256" key="1">
    <source>
        <dbReference type="SAM" id="MobiDB-lite"/>
    </source>
</evidence>
<feature type="compositionally biased region" description="Polar residues" evidence="1">
    <location>
        <begin position="430"/>
        <end position="454"/>
    </location>
</feature>
<evidence type="ECO:0000313" key="3">
    <source>
        <dbReference type="Proteomes" id="UP000466442"/>
    </source>
</evidence>
<name>A0A8S9XLF1_APOLU</name>
<feature type="compositionally biased region" description="Low complexity" evidence="1">
    <location>
        <begin position="396"/>
        <end position="407"/>
    </location>
</feature>
<feature type="compositionally biased region" description="Basic and acidic residues" evidence="1">
    <location>
        <begin position="66"/>
        <end position="95"/>
    </location>
</feature>
<comment type="caution">
    <text evidence="2">The sequence shown here is derived from an EMBL/GenBank/DDBJ whole genome shotgun (WGS) entry which is preliminary data.</text>
</comment>
<feature type="compositionally biased region" description="Basic and acidic residues" evidence="1">
    <location>
        <begin position="611"/>
        <end position="624"/>
    </location>
</feature>
<feature type="compositionally biased region" description="Polar residues" evidence="1">
    <location>
        <begin position="779"/>
        <end position="795"/>
    </location>
</feature>
<feature type="compositionally biased region" description="Basic and acidic residues" evidence="1">
    <location>
        <begin position="1018"/>
        <end position="1035"/>
    </location>
</feature>
<feature type="compositionally biased region" description="Polar residues" evidence="1">
    <location>
        <begin position="563"/>
        <end position="578"/>
    </location>
</feature>
<protein>
    <submittedName>
        <fullName evidence="2">Uncharacterized protein</fullName>
    </submittedName>
</protein>
<organism evidence="2 3">
    <name type="scientific">Apolygus lucorum</name>
    <name type="common">Small green plant bug</name>
    <name type="synonym">Lygocoris lucorum</name>
    <dbReference type="NCBI Taxonomy" id="248454"/>
    <lineage>
        <taxon>Eukaryota</taxon>
        <taxon>Metazoa</taxon>
        <taxon>Ecdysozoa</taxon>
        <taxon>Arthropoda</taxon>
        <taxon>Hexapoda</taxon>
        <taxon>Insecta</taxon>
        <taxon>Pterygota</taxon>
        <taxon>Neoptera</taxon>
        <taxon>Paraneoptera</taxon>
        <taxon>Hemiptera</taxon>
        <taxon>Heteroptera</taxon>
        <taxon>Panheteroptera</taxon>
        <taxon>Cimicomorpha</taxon>
        <taxon>Miridae</taxon>
        <taxon>Mirini</taxon>
        <taxon>Apolygus</taxon>
    </lineage>
</organism>
<feature type="compositionally biased region" description="Polar residues" evidence="1">
    <location>
        <begin position="318"/>
        <end position="335"/>
    </location>
</feature>
<feature type="region of interest" description="Disordered" evidence="1">
    <location>
        <begin position="779"/>
        <end position="808"/>
    </location>
</feature>
<feature type="compositionally biased region" description="Low complexity" evidence="1">
    <location>
        <begin position="371"/>
        <end position="380"/>
    </location>
</feature>
<feature type="compositionally biased region" description="Basic residues" evidence="1">
    <location>
        <begin position="1060"/>
        <end position="1069"/>
    </location>
</feature>
<sequence length="1294" mass="143674">MCTRITVFCGRSTKDSSVEVWKSNIKAYEGTYLRHKSKKPPGLELRRRKILDQLKTFERFYIAQKKKAEEEEGGKREDAKSKPSNEGESGYDSRSKNQSSKILRRIARRKADEPGSSSSDSPCSHSDLFSTCSPVKVGSLNNSVSKKKIVRKRETLRKDMTKSLTSSSSDDESEGERTQKQTKPQSGLKEVSQGRRSSPSDSDKSNDSDSVSKFSRNLPKRSPKSRIKKEQPNISDSDSDVDSKDDKMKGSNAKETIVNKIGDSTPKTSKKMKNSSPFSLKRFEKNYVPPSSNDRKSETSSSEDESESRGVPGINISPFVTSPKKLSQVSNQASKNPAEKSDSENESGTSEEPKIPDHQQPPNPNLKNSNDDGSSSNSGESESEMHTTPKKEEQFESGSSDSDSVEGSTHREKSSSGSDQSEDEIIPGTQDVSGSFASLPKNSNKLEISSSKQTRLVGASEDLKVKSKPSKKQSDGEVNNSLKSSPINHSLLKSSKSGVPKNTSSSKDEAQNDSLNKSSIRDSFVRQARSSSDDSDSSGDSEPSVSSKNLKETSSERIPTGAISHNNSNSPVKGLTSTLKDERNSDPSSTSDSSDSDEEQNTKAKQASLSQEKESRKNRKETSSERIPTGAISHNNSNSPVKGLTSTLKDERNSDPSSTSDSSDSDEEQNTKAKQASLSQEKESRKNSMYDASMGTPRQSSPTKGSTVLVSESRKRKADSISSSEESDNEHKNKVRKIESTPESVPFNSTRNPEVEDTSFPGGDISVIPKIRALKHQNIVNNQQTPSSSKLSAPQTKDPGSPFQKPGQLSIRDFARPIGTVSQTTSQNKYEALKQEYFEAGFSNLKERYDFESYQGLLEEDVLDDDNEVYVVQCPKEIDPTSLVGKEIDVSGKESVVELKLAGGQTVHHDVYCDLSDSEFGINIVIPSRNKKEFILNSVPVNGRLTIVESVHVPQIDEFDISSPPPIPLPDNLRERNSFIGSDESTVQISGKSKANRSKKAKKSESQESSSFIRHSKHESIIKRETSEEKYKSQEDPITNFGKLDDKEIEDGATDESIVRKKKKKKKKHELRELTEPSDPPQIVREEFLPPPKGVLELTTEKKKKIKKQHEPEELSEVESKQAVSEHIPQVVKEELIPPTGEKKKKKKKNREFEEQIGSSQAPQIAEEEFLHPVGESPKKKKKKKKRHIDEHDNGSSEAPQIAEEEFLHPVDEPPKKKKKKKRHLDEHDNGSSQAPQNAEEEFLHPEGEPLKKKKKKKHRTDEHTGDVSNSDENVTQKKKKKKKIKREQLTDED</sequence>
<keyword evidence="3" id="KW-1185">Reference proteome</keyword>
<feature type="compositionally biased region" description="Basic residues" evidence="1">
    <location>
        <begin position="218"/>
        <end position="227"/>
    </location>
</feature>
<feature type="compositionally biased region" description="Basic and acidic residues" evidence="1">
    <location>
        <begin position="1206"/>
        <end position="1215"/>
    </location>
</feature>
<dbReference type="EMBL" id="WIXP02000006">
    <property type="protein sequence ID" value="KAF6209111.1"/>
    <property type="molecule type" value="Genomic_DNA"/>
</dbReference>
<gene>
    <name evidence="2" type="ORF">GE061_014854</name>
</gene>
<feature type="compositionally biased region" description="Low complexity" evidence="1">
    <location>
        <begin position="116"/>
        <end position="130"/>
    </location>
</feature>
<feature type="compositionally biased region" description="Basic and acidic residues" evidence="1">
    <location>
        <begin position="383"/>
        <end position="394"/>
    </location>
</feature>
<dbReference type="Proteomes" id="UP000466442">
    <property type="component" value="Unassembled WGS sequence"/>
</dbReference>
<feature type="compositionally biased region" description="Basic and acidic residues" evidence="1">
    <location>
        <begin position="152"/>
        <end position="161"/>
    </location>
</feature>
<accession>A0A8S9XLF1</accession>
<feature type="compositionally biased region" description="Basic and acidic residues" evidence="1">
    <location>
        <begin position="729"/>
        <end position="740"/>
    </location>
</feature>
<feature type="compositionally biased region" description="Polar residues" evidence="1">
    <location>
        <begin position="476"/>
        <end position="505"/>
    </location>
</feature>